<comment type="similarity">
    <text evidence="3 8">Belongs to the DDOST 48 kDa subunit family.</text>
</comment>
<feature type="domain" description="OST48 N-terminal" evidence="9">
    <location>
        <begin position="26"/>
        <end position="261"/>
    </location>
</feature>
<dbReference type="RefSeq" id="XP_004182687.1">
    <property type="nucleotide sequence ID" value="XM_004182639.1"/>
</dbReference>
<dbReference type="PANTHER" id="PTHR10830">
    <property type="entry name" value="DOLICHYL-DIPHOSPHOOLIGOSACCHARIDE--PROTEIN GLYCOSYLTRANSFERASE 48 KDA SUBUNIT"/>
    <property type="match status" value="1"/>
</dbReference>
<dbReference type="eggNOG" id="KOG2754">
    <property type="taxonomic scope" value="Eukaryota"/>
</dbReference>
<dbReference type="Pfam" id="PF23358">
    <property type="entry name" value="OST48_MD"/>
    <property type="match status" value="1"/>
</dbReference>
<evidence type="ECO:0000256" key="3">
    <source>
        <dbReference type="ARBA" id="ARBA00008743"/>
    </source>
</evidence>
<evidence type="ECO:0000256" key="7">
    <source>
        <dbReference type="ARBA" id="ARBA00023136"/>
    </source>
</evidence>
<dbReference type="InterPro" id="IPR055459">
    <property type="entry name" value="OST48_MD"/>
</dbReference>
<evidence type="ECO:0000256" key="1">
    <source>
        <dbReference type="ARBA" id="ARBA00004479"/>
    </source>
</evidence>
<feature type="signal peptide" evidence="8">
    <location>
        <begin position="1"/>
        <end position="19"/>
    </location>
</feature>
<comment type="subcellular location">
    <subcellularLocation>
        <location evidence="8">Endoplasmic reticulum membrane</location>
        <topology evidence="8">Single-pass type I membrane protein</topology>
    </subcellularLocation>
    <subcellularLocation>
        <location evidence="1">Membrane</location>
        <topology evidence="1">Single-pass type I membrane protein</topology>
    </subcellularLocation>
</comment>
<dbReference type="InterPro" id="IPR005013">
    <property type="entry name" value="DDOST_48_kDa_subunit"/>
</dbReference>
<evidence type="ECO:0000256" key="5">
    <source>
        <dbReference type="ARBA" id="ARBA00022824"/>
    </source>
</evidence>
<keyword evidence="6 8" id="KW-1133">Transmembrane helix</keyword>
<dbReference type="OMA" id="NIATECG"/>
<dbReference type="KEGG" id="tbl:TBLA_0J01740"/>
<evidence type="ECO:0000259" key="9">
    <source>
        <dbReference type="Pfam" id="PF03345"/>
    </source>
</evidence>
<dbReference type="Pfam" id="PF03345">
    <property type="entry name" value="OST48_N"/>
    <property type="match status" value="1"/>
</dbReference>
<evidence type="ECO:0000256" key="6">
    <source>
        <dbReference type="ARBA" id="ARBA00022989"/>
    </source>
</evidence>
<evidence type="ECO:0000313" key="12">
    <source>
        <dbReference type="Proteomes" id="UP000002866"/>
    </source>
</evidence>
<gene>
    <name evidence="11" type="primary">TBLA0J01740</name>
    <name evidence="11" type="ORF">TBLA_0J01740</name>
</gene>
<keyword evidence="12" id="KW-1185">Reference proteome</keyword>
<dbReference type="EMBL" id="HE806325">
    <property type="protein sequence ID" value="CCH63168.1"/>
    <property type="molecule type" value="Genomic_DNA"/>
</dbReference>
<protein>
    <recommendedName>
        <fullName evidence="8">Dolichyl-diphosphooligosaccharide--protein glycosyltransferase subunit WBP1</fullName>
        <shortName evidence="8">Oligosaccharyl transferase subunit WBP1</shortName>
    </recommendedName>
</protein>
<evidence type="ECO:0000256" key="4">
    <source>
        <dbReference type="ARBA" id="ARBA00022692"/>
    </source>
</evidence>
<evidence type="ECO:0000259" key="10">
    <source>
        <dbReference type="Pfam" id="PF23358"/>
    </source>
</evidence>
<dbReference type="STRING" id="1071380.I2H9W6"/>
<evidence type="ECO:0000256" key="2">
    <source>
        <dbReference type="ARBA" id="ARBA00004922"/>
    </source>
</evidence>
<keyword evidence="8" id="KW-0732">Signal</keyword>
<dbReference type="InParanoid" id="I2H9W6"/>
<dbReference type="FunCoup" id="I2H9W6">
    <property type="interactions" value="1110"/>
</dbReference>
<keyword evidence="7 8" id="KW-0472">Membrane</keyword>
<dbReference type="GO" id="GO:0018279">
    <property type="term" value="P:protein N-linked glycosylation via asparagine"/>
    <property type="evidence" value="ECO:0007669"/>
    <property type="project" value="UniProtKB-UniRule"/>
</dbReference>
<organism evidence="11 12">
    <name type="scientific">Henningerozyma blattae (strain ATCC 34711 / CBS 6284 / DSM 70876 / NBRC 10599 / NRRL Y-10934 / UCD 77-7)</name>
    <name type="common">Yeast</name>
    <name type="synonym">Tetrapisispora blattae</name>
    <dbReference type="NCBI Taxonomy" id="1071380"/>
    <lineage>
        <taxon>Eukaryota</taxon>
        <taxon>Fungi</taxon>
        <taxon>Dikarya</taxon>
        <taxon>Ascomycota</taxon>
        <taxon>Saccharomycotina</taxon>
        <taxon>Saccharomycetes</taxon>
        <taxon>Saccharomycetales</taxon>
        <taxon>Saccharomycetaceae</taxon>
        <taxon>Henningerozyma</taxon>
    </lineage>
</organism>
<proteinExistence type="inferred from homology"/>
<accession>I2H9W6</accession>
<keyword evidence="5 8" id="KW-0256">Endoplasmic reticulum</keyword>
<dbReference type="GO" id="GO:0004576">
    <property type="term" value="F:oligosaccharyl transferase activity"/>
    <property type="evidence" value="ECO:0007669"/>
    <property type="project" value="EnsemblFungi"/>
</dbReference>
<dbReference type="GO" id="GO:0008250">
    <property type="term" value="C:oligosaccharyltransferase complex"/>
    <property type="evidence" value="ECO:0007669"/>
    <property type="project" value="EnsemblFungi"/>
</dbReference>
<evidence type="ECO:0000313" key="11">
    <source>
        <dbReference type="EMBL" id="CCH63168.1"/>
    </source>
</evidence>
<dbReference type="GeneID" id="14498350"/>
<dbReference type="UniPathway" id="UPA00378"/>
<feature type="domain" description="OST48 middle" evidence="10">
    <location>
        <begin position="279"/>
        <end position="420"/>
    </location>
</feature>
<name>I2H9W6_HENB6</name>
<dbReference type="HOGENOM" id="CLU_031804_1_1_1"/>
<comment type="function">
    <text evidence="8">Subunit of the oligosaccharyl transferase (OST) complex that catalyzes the initial transfer of a defined glycan (Glc(3)Man(9)GlcNAc(2) in eukaryotes) from the lipid carrier dolichol-pyrophosphate to an asparagine residue within an Asn-X-Ser/Thr consensus motif in nascent polypeptide chains, the first step in protein N-glycosylation. N-glycosylation occurs cotranslationally and the complex associates with the Sec61 complex at the channel-forming translocon complex that mediates protein translocation across the endoplasmic reticulum (ER).</text>
</comment>
<keyword evidence="4 8" id="KW-0812">Transmembrane</keyword>
<dbReference type="PANTHER" id="PTHR10830:SF0">
    <property type="entry name" value="DOLICHYL-DIPHOSPHOOLIGOSACCHARIDE--PROTEIN GLYCOSYLTRANSFERASE 48 KDA SUBUNIT"/>
    <property type="match status" value="1"/>
</dbReference>
<reference evidence="11 12" key="1">
    <citation type="journal article" date="2011" name="Proc. Natl. Acad. Sci. U.S.A.">
        <title>Evolutionary erosion of yeast sex chromosomes by mating-type switching accidents.</title>
        <authorList>
            <person name="Gordon J.L."/>
            <person name="Armisen D."/>
            <person name="Proux-Wera E."/>
            <person name="Oheigeartaigh S.S."/>
            <person name="Byrne K.P."/>
            <person name="Wolfe K.H."/>
        </authorList>
    </citation>
    <scope>NUCLEOTIDE SEQUENCE [LARGE SCALE GENOMIC DNA]</scope>
    <source>
        <strain evidence="12">ATCC 34711 / CBS 6284 / DSM 70876 / NBRC 10599 / NRRL Y-10934 / UCD 77-7</strain>
    </source>
</reference>
<sequence length="432" mass="49300">MFLLQGVFHLIAFVAVVFSMAPEGSSTLIVYDPKLTELSEYSKFIEGLTTRSHDITYLPINNETKNIDLFIHDNDKKYNHLVLLPVKGKKVTRMLTDKLLLRFVEDGGDILAVTSPITQTDSIRLFLNQLGIFTAPRGSILKNPLQGENDELIKVGGKHILNKYVLGYDFNDDDEFIFSKDTSACLVGEGSQLIPLINAPRTSFTQVKNAEHWTDSTQGFLSVGFQSLNNARVSWIGSQEFLSDKFNNKNGYLVDELTKWTFKEKSILKSFGAKHTHADLTTYESLPYKVGDKIIYEIGISEWNGENWVPFKTDDLQFELKLVDPYYRFNLKQKEITNNVCVYTSGEFKLPDHHGVFTFVTDYKRSGLSFIKESDVKAIRHLANDEYPRSFEISNAWVYLSGIFTVISSWVIFVILFLITGKRNVNLEKKMN</sequence>
<dbReference type="Proteomes" id="UP000002866">
    <property type="component" value="Chromosome 10"/>
</dbReference>
<dbReference type="InterPro" id="IPR055457">
    <property type="entry name" value="OST48_N"/>
</dbReference>
<evidence type="ECO:0000256" key="8">
    <source>
        <dbReference type="RuleBase" id="RU361142"/>
    </source>
</evidence>
<comment type="pathway">
    <text evidence="2 8">Protein modification; protein glycosylation.</text>
</comment>
<feature type="transmembrane region" description="Helical" evidence="8">
    <location>
        <begin position="396"/>
        <end position="421"/>
    </location>
</feature>
<dbReference type="AlphaFoldDB" id="I2H9W6"/>
<dbReference type="GO" id="GO:0005635">
    <property type="term" value="C:nuclear envelope"/>
    <property type="evidence" value="ECO:0007669"/>
    <property type="project" value="EnsemblFungi"/>
</dbReference>
<dbReference type="OrthoDB" id="29105at2759"/>
<comment type="subunit">
    <text evidence="8">Component of the oligosaccharyltransferase (OST) complex.</text>
</comment>
<feature type="chain" id="PRO_5005135828" description="Dolichyl-diphosphooligosaccharide--protein glycosyltransferase subunit WBP1" evidence="8">
    <location>
        <begin position="20"/>
        <end position="432"/>
    </location>
</feature>